<dbReference type="PANTHER" id="PTHR33619:SF3">
    <property type="entry name" value="POLYSACCHARIDE EXPORT PROTEIN GFCE-RELATED"/>
    <property type="match status" value="1"/>
</dbReference>
<evidence type="ECO:0000256" key="1">
    <source>
        <dbReference type="ARBA" id="ARBA00004571"/>
    </source>
</evidence>
<evidence type="ECO:0000256" key="14">
    <source>
        <dbReference type="ARBA" id="ARBA00023288"/>
    </source>
</evidence>
<evidence type="ECO:0000256" key="13">
    <source>
        <dbReference type="ARBA" id="ARBA00023237"/>
    </source>
</evidence>
<evidence type="ECO:0000313" key="18">
    <source>
        <dbReference type="EMBL" id="SCB79346.1"/>
    </source>
</evidence>
<keyword evidence="8" id="KW-0625">Polysaccharide transport</keyword>
<dbReference type="Pfam" id="PF02563">
    <property type="entry name" value="Poly_export"/>
    <property type="match status" value="1"/>
</dbReference>
<keyword evidence="14" id="KW-0449">Lipoprotein</keyword>
<dbReference type="Proteomes" id="UP000242818">
    <property type="component" value="Unassembled WGS sequence"/>
</dbReference>
<keyword evidence="9" id="KW-0406">Ion transport</keyword>
<evidence type="ECO:0000256" key="7">
    <source>
        <dbReference type="ARBA" id="ARBA00022729"/>
    </source>
</evidence>
<sequence>MHKTFICFFLLVFAIACRTPQNIIYLQHDPVVTTKIDTTFHVNIQPADLIIIHVDSKDSALTVPFNPASAAGGYVVDQAGYIDFPLFRKVAAAHYSCEQLAALLEKRIIDSAYIRDARVTCRLANFKISVIGEVTKPGVFPVSSERVTVLEALTMAGDLSIFGQRNNVMVVREINGVRSANILDLQSANMFNSPYFYLQQNDIVYVAPNKAKAMQSDYRTRTWPMALSGASVVISLLSLLLVI</sequence>
<evidence type="ECO:0000256" key="10">
    <source>
        <dbReference type="ARBA" id="ARBA00023114"/>
    </source>
</evidence>
<reference evidence="18 19" key="1">
    <citation type="submission" date="2016-08" db="EMBL/GenBank/DDBJ databases">
        <authorList>
            <person name="Seilhamer J.J."/>
        </authorList>
    </citation>
    <scope>NUCLEOTIDE SEQUENCE [LARGE SCALE GENOMIC DNA]</scope>
    <source>
        <strain evidence="18 19">A37T2</strain>
    </source>
</reference>
<organism evidence="18 19">
    <name type="scientific">Chitinophaga costaii</name>
    <dbReference type="NCBI Taxonomy" id="1335309"/>
    <lineage>
        <taxon>Bacteria</taxon>
        <taxon>Pseudomonadati</taxon>
        <taxon>Bacteroidota</taxon>
        <taxon>Chitinophagia</taxon>
        <taxon>Chitinophagales</taxon>
        <taxon>Chitinophagaceae</taxon>
        <taxon>Chitinophaga</taxon>
    </lineage>
</organism>
<keyword evidence="12" id="KW-0564">Palmitate</keyword>
<keyword evidence="6 15" id="KW-0812">Transmembrane</keyword>
<keyword evidence="13" id="KW-0998">Cell outer membrane</keyword>
<dbReference type="Pfam" id="PF22461">
    <property type="entry name" value="SLBB_2"/>
    <property type="match status" value="1"/>
</dbReference>
<evidence type="ECO:0000313" key="19">
    <source>
        <dbReference type="Proteomes" id="UP000242818"/>
    </source>
</evidence>
<gene>
    <name evidence="18" type="ORF">GA0116948_101309</name>
</gene>
<evidence type="ECO:0000256" key="9">
    <source>
        <dbReference type="ARBA" id="ARBA00023065"/>
    </source>
</evidence>
<keyword evidence="5" id="KW-0762">Sugar transport</keyword>
<evidence type="ECO:0000256" key="6">
    <source>
        <dbReference type="ARBA" id="ARBA00022692"/>
    </source>
</evidence>
<evidence type="ECO:0000259" key="16">
    <source>
        <dbReference type="Pfam" id="PF02563"/>
    </source>
</evidence>
<feature type="domain" description="Polysaccharide export protein N-terminal" evidence="16">
    <location>
        <begin position="43"/>
        <end position="123"/>
    </location>
</feature>
<comment type="similarity">
    <text evidence="2">Belongs to the BexD/CtrA/VexA family.</text>
</comment>
<evidence type="ECO:0000256" key="4">
    <source>
        <dbReference type="ARBA" id="ARBA00022452"/>
    </source>
</evidence>
<dbReference type="PROSITE" id="PS51257">
    <property type="entry name" value="PROKAR_LIPOPROTEIN"/>
    <property type="match status" value="1"/>
</dbReference>
<feature type="transmembrane region" description="Helical" evidence="15">
    <location>
        <begin position="223"/>
        <end position="242"/>
    </location>
</feature>
<evidence type="ECO:0000256" key="5">
    <source>
        <dbReference type="ARBA" id="ARBA00022597"/>
    </source>
</evidence>
<evidence type="ECO:0000256" key="2">
    <source>
        <dbReference type="ARBA" id="ARBA00009450"/>
    </source>
</evidence>
<evidence type="ECO:0000256" key="12">
    <source>
        <dbReference type="ARBA" id="ARBA00023139"/>
    </source>
</evidence>
<keyword evidence="4" id="KW-1134">Transmembrane beta strand</keyword>
<name>A0A1C3ZAM4_9BACT</name>
<dbReference type="OrthoDB" id="662756at2"/>
<keyword evidence="11 15" id="KW-0472">Membrane</keyword>
<dbReference type="GO" id="GO:0015288">
    <property type="term" value="F:porin activity"/>
    <property type="evidence" value="ECO:0007669"/>
    <property type="project" value="UniProtKB-KW"/>
</dbReference>
<dbReference type="GO" id="GO:0046930">
    <property type="term" value="C:pore complex"/>
    <property type="evidence" value="ECO:0007669"/>
    <property type="project" value="UniProtKB-KW"/>
</dbReference>
<keyword evidence="15" id="KW-1133">Transmembrane helix</keyword>
<comment type="subcellular location">
    <subcellularLocation>
        <location evidence="1">Cell outer membrane</location>
        <topology evidence="1">Multi-pass membrane protein</topology>
    </subcellularLocation>
</comment>
<dbReference type="InterPro" id="IPR003715">
    <property type="entry name" value="Poly_export_N"/>
</dbReference>
<dbReference type="GO" id="GO:0006811">
    <property type="term" value="P:monoatomic ion transport"/>
    <property type="evidence" value="ECO:0007669"/>
    <property type="project" value="UniProtKB-KW"/>
</dbReference>
<keyword evidence="7" id="KW-0732">Signal</keyword>
<keyword evidence="3" id="KW-0813">Transport</keyword>
<keyword evidence="19" id="KW-1185">Reference proteome</keyword>
<evidence type="ECO:0000256" key="15">
    <source>
        <dbReference type="SAM" id="Phobius"/>
    </source>
</evidence>
<dbReference type="InterPro" id="IPR049712">
    <property type="entry name" value="Poly_export"/>
</dbReference>
<dbReference type="EMBL" id="FMAR01000001">
    <property type="protein sequence ID" value="SCB79346.1"/>
    <property type="molecule type" value="Genomic_DNA"/>
</dbReference>
<dbReference type="GO" id="GO:0009279">
    <property type="term" value="C:cell outer membrane"/>
    <property type="evidence" value="ECO:0007669"/>
    <property type="project" value="UniProtKB-SubCell"/>
</dbReference>
<feature type="domain" description="SLBB" evidence="17">
    <location>
        <begin position="127"/>
        <end position="206"/>
    </location>
</feature>
<dbReference type="GO" id="GO:0015159">
    <property type="term" value="F:polysaccharide transmembrane transporter activity"/>
    <property type="evidence" value="ECO:0007669"/>
    <property type="project" value="InterPro"/>
</dbReference>
<proteinExistence type="inferred from homology"/>
<evidence type="ECO:0000256" key="8">
    <source>
        <dbReference type="ARBA" id="ARBA00023047"/>
    </source>
</evidence>
<evidence type="ECO:0000256" key="11">
    <source>
        <dbReference type="ARBA" id="ARBA00023136"/>
    </source>
</evidence>
<keyword evidence="10" id="KW-0626">Porin</keyword>
<dbReference type="PANTHER" id="PTHR33619">
    <property type="entry name" value="POLYSACCHARIDE EXPORT PROTEIN GFCE-RELATED"/>
    <property type="match status" value="1"/>
</dbReference>
<evidence type="ECO:0000259" key="17">
    <source>
        <dbReference type="Pfam" id="PF22461"/>
    </source>
</evidence>
<protein>
    <submittedName>
        <fullName evidence="18">Polysaccharide export outer membrane protein</fullName>
    </submittedName>
</protein>
<dbReference type="RefSeq" id="WP_089708303.1">
    <property type="nucleotide sequence ID" value="NZ_FMAR01000001.1"/>
</dbReference>
<dbReference type="Gene3D" id="3.10.560.10">
    <property type="entry name" value="Outer membrane lipoprotein wza domain like"/>
    <property type="match status" value="1"/>
</dbReference>
<accession>A0A1C3ZAM4</accession>
<dbReference type="AlphaFoldDB" id="A0A1C3ZAM4"/>
<dbReference type="InterPro" id="IPR054765">
    <property type="entry name" value="SLBB_dom"/>
</dbReference>
<evidence type="ECO:0000256" key="3">
    <source>
        <dbReference type="ARBA" id="ARBA00022448"/>
    </source>
</evidence>
<dbReference type="STRING" id="1335309.GA0116948_101309"/>